<organism evidence="1 2">
    <name type="scientific">Methylomonas rapida</name>
    <dbReference type="NCBI Taxonomy" id="2963939"/>
    <lineage>
        <taxon>Bacteria</taxon>
        <taxon>Pseudomonadati</taxon>
        <taxon>Pseudomonadota</taxon>
        <taxon>Gammaproteobacteria</taxon>
        <taxon>Methylococcales</taxon>
        <taxon>Methylococcaceae</taxon>
        <taxon>Methylomonas</taxon>
    </lineage>
</organism>
<evidence type="ECO:0000313" key="1">
    <source>
        <dbReference type="EMBL" id="WAR44609.1"/>
    </source>
</evidence>
<protein>
    <recommendedName>
        <fullName evidence="3">Transposase</fullName>
    </recommendedName>
</protein>
<dbReference type="EMBL" id="CP113517">
    <property type="protein sequence ID" value="WAR44609.1"/>
    <property type="molecule type" value="Genomic_DNA"/>
</dbReference>
<proteinExistence type="predicted"/>
<dbReference type="RefSeq" id="WP_269021974.1">
    <property type="nucleotide sequence ID" value="NZ_CP113517.1"/>
</dbReference>
<keyword evidence="2" id="KW-1185">Reference proteome</keyword>
<dbReference type="Proteomes" id="UP001162780">
    <property type="component" value="Chromosome"/>
</dbReference>
<gene>
    <name evidence="1" type="ORF">NM686_020025</name>
</gene>
<evidence type="ECO:0008006" key="3">
    <source>
        <dbReference type="Google" id="ProtNLM"/>
    </source>
</evidence>
<reference evidence="1" key="1">
    <citation type="submission" date="2022-11" db="EMBL/GenBank/DDBJ databases">
        <title>Methylomonas rapida sp. nov., Carotenoid-Producing Obligate Methanotrophs with High Growth Characteristics and Biotechnological Potential.</title>
        <authorList>
            <person name="Tikhonova E.N."/>
            <person name="Suleimanov R.Z."/>
            <person name="Miroshnikov K."/>
            <person name="Oshkin I.Y."/>
            <person name="Belova S.E."/>
            <person name="Danilova O.V."/>
            <person name="Ashikhmin A."/>
            <person name="Konopkin A."/>
            <person name="But S.Y."/>
            <person name="Khmelenina V.N."/>
            <person name="Kuznetsov N."/>
            <person name="Pimenov N.V."/>
            <person name="Dedysh S.N."/>
        </authorList>
    </citation>
    <scope>NUCLEOTIDE SEQUENCE</scope>
    <source>
        <strain evidence="1">MP1</strain>
    </source>
</reference>
<sequence>MPEKPSVHPFIEAVRSLRKKSATKTSKADEDKNLRLWLRIQEYCLLLGTTGQKIRARKSNNGQRCGDNEKYPKISEALFDSKIAYDQIIKKIYLQDWDYNDVFKAIMSECVPPNTSGYLIAKTFKIPRRRDDAYAVTKNKSSTTGRTVNCQTVITWSYITGNKTFPIGYVIAENSSGNYALSKADLFLNCGMKKTIDVIDKRSVTLYMDSDFDVDVTFIDKLAKKENVELDYVLEIAEYFKLALSEDLKDSLRDESKQRAVLEIATELLVNDAQFKNPKNKKFEKVSWSQDSQSSYFCMQKVRVWTENKIFSEDRFLLIEWPLTEIAPTGYWLSNMVYNSSHNQTTIKSMVALVKELSGKYNVFEELRSDYFLCGYHARKKELFERHAALCFIAYILFNEGNILKSGHKTPKHG</sequence>
<evidence type="ECO:0000313" key="2">
    <source>
        <dbReference type="Proteomes" id="UP001162780"/>
    </source>
</evidence>
<accession>A0ABY7GJD5</accession>
<name>A0ABY7GJD5_9GAMM</name>